<sequence>MPFDGTSCSAQEDASRVGAEAALDAQMHKLVMAEIVASGLAAQLLLLLFSQAAGGTSRLEFGMAHLIALGLAILLLVRSAAAHRRSRNTHSMAVAFLQASFAQEESDRD</sequence>
<keyword evidence="1" id="KW-0812">Transmembrane</keyword>
<dbReference type="AlphaFoldDB" id="A0A4Y8ZUR7"/>
<evidence type="ECO:0000313" key="2">
    <source>
        <dbReference type="EMBL" id="TFI59773.1"/>
    </source>
</evidence>
<feature type="transmembrane region" description="Helical" evidence="1">
    <location>
        <begin position="61"/>
        <end position="81"/>
    </location>
</feature>
<keyword evidence="1" id="KW-0472">Membrane</keyword>
<dbReference type="EMBL" id="SPDV01000003">
    <property type="protein sequence ID" value="TFI59773.1"/>
    <property type="molecule type" value="Genomic_DNA"/>
</dbReference>
<proteinExistence type="predicted"/>
<comment type="caution">
    <text evidence="2">The sequence shown here is derived from an EMBL/GenBank/DDBJ whole genome shotgun (WGS) entry which is preliminary data.</text>
</comment>
<evidence type="ECO:0000313" key="3">
    <source>
        <dbReference type="Proteomes" id="UP000298213"/>
    </source>
</evidence>
<reference evidence="2 3" key="1">
    <citation type="submission" date="2019-03" db="EMBL/GenBank/DDBJ databases">
        <title>Genome sequence of Sphingomonas sp. 17J27-24.</title>
        <authorList>
            <person name="Kim M."/>
            <person name="Maeng S."/>
            <person name="Sathiyaraj S."/>
        </authorList>
    </citation>
    <scope>NUCLEOTIDE SEQUENCE [LARGE SCALE GENOMIC DNA]</scope>
    <source>
        <strain evidence="2 3">17J27-24</strain>
    </source>
</reference>
<organism evidence="2 3">
    <name type="scientific">Sphingomonas parva</name>
    <dbReference type="NCBI Taxonomy" id="2555898"/>
    <lineage>
        <taxon>Bacteria</taxon>
        <taxon>Pseudomonadati</taxon>
        <taxon>Pseudomonadota</taxon>
        <taxon>Alphaproteobacteria</taxon>
        <taxon>Sphingomonadales</taxon>
        <taxon>Sphingomonadaceae</taxon>
        <taxon>Sphingomonas</taxon>
    </lineage>
</organism>
<keyword evidence="3" id="KW-1185">Reference proteome</keyword>
<evidence type="ECO:0000256" key="1">
    <source>
        <dbReference type="SAM" id="Phobius"/>
    </source>
</evidence>
<feature type="transmembrane region" description="Helical" evidence="1">
    <location>
        <begin position="30"/>
        <end position="49"/>
    </location>
</feature>
<name>A0A4Y8ZUR7_9SPHN</name>
<protein>
    <submittedName>
        <fullName evidence="2">Uncharacterized protein</fullName>
    </submittedName>
</protein>
<dbReference type="RefSeq" id="WP_135083481.1">
    <property type="nucleotide sequence ID" value="NZ_SPDV01000003.1"/>
</dbReference>
<keyword evidence="1" id="KW-1133">Transmembrane helix</keyword>
<dbReference type="Proteomes" id="UP000298213">
    <property type="component" value="Unassembled WGS sequence"/>
</dbReference>
<gene>
    <name evidence="2" type="ORF">E2493_02745</name>
</gene>
<accession>A0A4Y8ZUR7</accession>